<evidence type="ECO:0000313" key="2">
    <source>
        <dbReference type="Proteomes" id="UP000193689"/>
    </source>
</evidence>
<dbReference type="GeneID" id="63774216"/>
<keyword evidence="2" id="KW-1185">Reference proteome</keyword>
<proteinExistence type="predicted"/>
<dbReference type="AlphaFoldDB" id="A0A1Y2EFK5"/>
<gene>
    <name evidence="1" type="ORF">BCR38DRAFT_405975</name>
</gene>
<reference evidence="1 2" key="1">
    <citation type="submission" date="2016-07" db="EMBL/GenBank/DDBJ databases">
        <title>Pervasive Adenine N6-methylation of Active Genes in Fungi.</title>
        <authorList>
            <consortium name="DOE Joint Genome Institute"/>
            <person name="Mondo S.J."/>
            <person name="Dannebaum R.O."/>
            <person name="Kuo R.C."/>
            <person name="Labutti K."/>
            <person name="Haridas S."/>
            <person name="Kuo A."/>
            <person name="Salamov A."/>
            <person name="Ahrendt S.R."/>
            <person name="Lipzen A."/>
            <person name="Sullivan W."/>
            <person name="Andreopoulos W.B."/>
            <person name="Clum A."/>
            <person name="Lindquist E."/>
            <person name="Daum C."/>
            <person name="Ramamoorthy G.K."/>
            <person name="Gryganskyi A."/>
            <person name="Culley D."/>
            <person name="Magnuson J.K."/>
            <person name="James T.Y."/>
            <person name="O'Malley M.A."/>
            <person name="Stajich J.E."/>
            <person name="Spatafora J.W."/>
            <person name="Visel A."/>
            <person name="Grigoriev I.V."/>
        </authorList>
    </citation>
    <scope>NUCLEOTIDE SEQUENCE [LARGE SCALE GENOMIC DNA]</scope>
    <source>
        <strain evidence="1 2">CBS 129021</strain>
    </source>
</reference>
<dbReference type="InParanoid" id="A0A1Y2EFK5"/>
<sequence>MTTTTASALESLPSTLLELICEYIGCRDCKKLSLHGFSLTSKHCCCAATAQRFSRVQVTVRGQKKLRDDLRRWSKMLGANDRFRHVRQLKITGFVPREKAEDAKVDLDTHMVEAEDGLSSDNDFCKPPKQPVHFWHGATRLSQEDNRQLDKAWQPLSCFIRKLSGLKDVVYAADGQIPRCILEAVHFMNCRLHMHTFSLRSLFQPRDLPQVIDADEYALATSPCLYSIIVPYYTWDEEGNVNYNEEAVLHGGRGSAEIGSCLSVAVSAEYHTDFSRLQHLAIRWWDENRDASASIQDLAEKVRNNKFESLHTLVSSLPNNDAHHEGLTLLLRHLRPLKSLELVGFASDKAFEALLHQHGKTLRKLKLMPDRQLGQRTPMLVLSHDRMQELSERCSNLEHIELPVIRTEGDKREAGIYRALAQLPRLKHATLQFQYSAGPTEEEMVDEDGEVLCQNMGYDEDIPPDRLREAYINAAIDYSLALSIFCAISSAMEDSGS</sequence>
<dbReference type="RefSeq" id="XP_040720310.1">
    <property type="nucleotide sequence ID" value="XM_040858004.1"/>
</dbReference>
<accession>A0A1Y2EFK5</accession>
<evidence type="ECO:0000313" key="1">
    <source>
        <dbReference type="EMBL" id="ORY70360.1"/>
    </source>
</evidence>
<dbReference type="EMBL" id="MCFJ01000002">
    <property type="protein sequence ID" value="ORY70360.1"/>
    <property type="molecule type" value="Genomic_DNA"/>
</dbReference>
<dbReference type="Proteomes" id="UP000193689">
    <property type="component" value="Unassembled WGS sequence"/>
</dbReference>
<name>A0A1Y2EFK5_9PEZI</name>
<comment type="caution">
    <text evidence="1">The sequence shown here is derived from an EMBL/GenBank/DDBJ whole genome shotgun (WGS) entry which is preliminary data.</text>
</comment>
<dbReference type="Gene3D" id="3.80.10.10">
    <property type="entry name" value="Ribonuclease Inhibitor"/>
    <property type="match status" value="1"/>
</dbReference>
<dbReference type="InterPro" id="IPR032675">
    <property type="entry name" value="LRR_dom_sf"/>
</dbReference>
<protein>
    <submittedName>
        <fullName evidence="1">Uncharacterized protein</fullName>
    </submittedName>
</protein>
<dbReference type="OrthoDB" id="3945550at2759"/>
<organism evidence="1 2">
    <name type="scientific">Pseudomassariella vexata</name>
    <dbReference type="NCBI Taxonomy" id="1141098"/>
    <lineage>
        <taxon>Eukaryota</taxon>
        <taxon>Fungi</taxon>
        <taxon>Dikarya</taxon>
        <taxon>Ascomycota</taxon>
        <taxon>Pezizomycotina</taxon>
        <taxon>Sordariomycetes</taxon>
        <taxon>Xylariomycetidae</taxon>
        <taxon>Amphisphaeriales</taxon>
        <taxon>Pseudomassariaceae</taxon>
        <taxon>Pseudomassariella</taxon>
    </lineage>
</organism>